<evidence type="ECO:0000313" key="4">
    <source>
        <dbReference type="Proteomes" id="UP000266841"/>
    </source>
</evidence>
<keyword evidence="1" id="KW-1133">Transmembrane helix</keyword>
<feature type="transmembrane region" description="Helical" evidence="1">
    <location>
        <begin position="70"/>
        <end position="91"/>
    </location>
</feature>
<reference evidence="3 4" key="1">
    <citation type="journal article" date="2012" name="Genome Biol.">
        <title>Genome and low-iron response of an oceanic diatom adapted to chronic iron limitation.</title>
        <authorList>
            <person name="Lommer M."/>
            <person name="Specht M."/>
            <person name="Roy A.S."/>
            <person name="Kraemer L."/>
            <person name="Andreson R."/>
            <person name="Gutowska M.A."/>
            <person name="Wolf J."/>
            <person name="Bergner S.V."/>
            <person name="Schilhabel M.B."/>
            <person name="Klostermeier U.C."/>
            <person name="Beiko R.G."/>
            <person name="Rosenstiel P."/>
            <person name="Hippler M."/>
            <person name="Laroche J."/>
        </authorList>
    </citation>
    <scope>NUCLEOTIDE SEQUENCE [LARGE SCALE GENOMIC DNA]</scope>
    <source>
        <strain evidence="3 4">CCMP1005</strain>
    </source>
</reference>
<dbReference type="AlphaFoldDB" id="K0R558"/>
<dbReference type="InterPro" id="IPR049202">
    <property type="entry name" value="DUF6817"/>
</dbReference>
<dbReference type="Pfam" id="PF20680">
    <property type="entry name" value="DUF6817"/>
    <property type="match status" value="1"/>
</dbReference>
<keyword evidence="4" id="KW-1185">Reference proteome</keyword>
<evidence type="ECO:0000313" key="3">
    <source>
        <dbReference type="EMBL" id="EJK46974.1"/>
    </source>
</evidence>
<evidence type="ECO:0000256" key="1">
    <source>
        <dbReference type="SAM" id="Phobius"/>
    </source>
</evidence>
<comment type="caution">
    <text evidence="3">The sequence shown here is derived from an EMBL/GenBank/DDBJ whole genome shotgun (WGS) entry which is preliminary data.</text>
</comment>
<keyword evidence="1" id="KW-0472">Membrane</keyword>
<gene>
    <name evidence="3" type="ORF">THAOC_34343</name>
</gene>
<proteinExistence type="predicted"/>
<accession>K0R558</accession>
<keyword evidence="1" id="KW-0812">Transmembrane</keyword>
<dbReference type="EMBL" id="AGNL01047432">
    <property type="protein sequence ID" value="EJK46974.1"/>
    <property type="molecule type" value="Genomic_DNA"/>
</dbReference>
<name>K0R558_THAOC</name>
<dbReference type="OrthoDB" id="39790at2759"/>
<evidence type="ECO:0000259" key="2">
    <source>
        <dbReference type="Pfam" id="PF20680"/>
    </source>
</evidence>
<organism evidence="3 4">
    <name type="scientific">Thalassiosira oceanica</name>
    <name type="common">Marine diatom</name>
    <dbReference type="NCBI Taxonomy" id="159749"/>
    <lineage>
        <taxon>Eukaryota</taxon>
        <taxon>Sar</taxon>
        <taxon>Stramenopiles</taxon>
        <taxon>Ochrophyta</taxon>
        <taxon>Bacillariophyta</taxon>
        <taxon>Coscinodiscophyceae</taxon>
        <taxon>Thalassiosirophycidae</taxon>
        <taxon>Thalassiosirales</taxon>
        <taxon>Thalassiosiraceae</taxon>
        <taxon>Thalassiosira</taxon>
    </lineage>
</organism>
<protein>
    <recommendedName>
        <fullName evidence="2">DUF6817 domain-containing protein</fullName>
    </recommendedName>
</protein>
<dbReference type="Proteomes" id="UP000266841">
    <property type="component" value="Unassembled WGS sequence"/>
</dbReference>
<feature type="domain" description="DUF6817" evidence="2">
    <location>
        <begin position="126"/>
        <end position="170"/>
    </location>
</feature>
<sequence>MAGSPQQSSPCNVVQDKRVGCDQGKRLGFRLRPPDRKPSVPVGGITIARTLCYTIICGSTVKQAATMKTVAAAMALLLLVFLNGLLSALAASRHAVSQFKAPNPQTPIDQAEAWRAEDEALHAYIQASVPDVLEHTGADAFDEHLHGVQSILRSWGSERHLYNAGLFHSICESPPNQCVLESWTERT</sequence>